<dbReference type="PRINTS" id="PR01595">
    <property type="entry name" value="SYCDCHAPRONE"/>
</dbReference>
<dbReference type="EMBL" id="JBEWTB010000002">
    <property type="protein sequence ID" value="MET4757738.1"/>
    <property type="molecule type" value="Genomic_DNA"/>
</dbReference>
<reference evidence="3 4" key="1">
    <citation type="submission" date="2024-06" db="EMBL/GenBank/DDBJ databases">
        <title>Genomic Encyclopedia of Type Strains, Phase V (KMG-V): Genome sequencing to study the core and pangenomes of soil and plant-associated prokaryotes.</title>
        <authorList>
            <person name="Whitman W."/>
        </authorList>
    </citation>
    <scope>NUCLEOTIDE SEQUENCE [LARGE SCALE GENOMIC DNA]</scope>
    <source>
        <strain evidence="3 4">NE40</strain>
    </source>
</reference>
<evidence type="ECO:0000313" key="4">
    <source>
        <dbReference type="Proteomes" id="UP001549366"/>
    </source>
</evidence>
<dbReference type="InterPro" id="IPR005415">
    <property type="entry name" value="T3SS_Ca_resp_chp_LcrH/SycD"/>
</dbReference>
<dbReference type="RefSeq" id="WP_354007870.1">
    <property type="nucleotide sequence ID" value="NZ_JBEWTA010000001.1"/>
</dbReference>
<dbReference type="InterPro" id="IPR016379">
    <property type="entry name" value="T3SS_Ca_resp_chp_LcrH/SycD_sub"/>
</dbReference>
<dbReference type="Pfam" id="PF14559">
    <property type="entry name" value="TPR_19"/>
    <property type="match status" value="1"/>
</dbReference>
<dbReference type="SUPFAM" id="SSF48452">
    <property type="entry name" value="TPR-like"/>
    <property type="match status" value="1"/>
</dbReference>
<dbReference type="Proteomes" id="UP001549366">
    <property type="component" value="Unassembled WGS sequence"/>
</dbReference>
<evidence type="ECO:0000256" key="2">
    <source>
        <dbReference type="ARBA" id="ARBA00023186"/>
    </source>
</evidence>
<dbReference type="Pfam" id="PF07720">
    <property type="entry name" value="TPR_3"/>
    <property type="match status" value="1"/>
</dbReference>
<evidence type="ECO:0000313" key="3">
    <source>
        <dbReference type="EMBL" id="MET4757738.1"/>
    </source>
</evidence>
<dbReference type="InterPro" id="IPR011990">
    <property type="entry name" value="TPR-like_helical_dom_sf"/>
</dbReference>
<sequence length="164" mass="18651">MLNKTMQAADDHQYAKILTYLANGGSLAEANNISQNSLEIIYKTGFNQYTAGHYEEAARVFQYLCLYDQWNPRNYLSLGACQQMMHLYAQAIQTYTLAFRLDARNPLALIYMADCNLALNRVDKAKEIYKTALKLAKSSGFSHKEIDRAEVLLGTIDVQNKEDH</sequence>
<dbReference type="InterPro" id="IPR011716">
    <property type="entry name" value="TPR-3"/>
</dbReference>
<proteinExistence type="inferred from homology"/>
<name>A0ABV2SLH0_9GAMM</name>
<protein>
    <submittedName>
        <fullName evidence="3">Type III secretion system low calcium response chaperone LcrH/SycD</fullName>
    </submittedName>
</protein>
<keyword evidence="4" id="KW-1185">Reference proteome</keyword>
<dbReference type="NCBIfam" id="TIGR02552">
    <property type="entry name" value="LcrH_SycD"/>
    <property type="match status" value="1"/>
</dbReference>
<dbReference type="InterPro" id="IPR019734">
    <property type="entry name" value="TPR_rpt"/>
</dbReference>
<dbReference type="Gene3D" id="1.25.40.10">
    <property type="entry name" value="Tetratricopeptide repeat domain"/>
    <property type="match status" value="1"/>
</dbReference>
<comment type="similarity">
    <text evidence="1">Belongs to the LcrH/SycD chaperone family.</text>
</comment>
<comment type="caution">
    <text evidence="3">The sequence shown here is derived from an EMBL/GenBank/DDBJ whole genome shotgun (WGS) entry which is preliminary data.</text>
</comment>
<gene>
    <name evidence="3" type="ORF">V5J35_002930</name>
</gene>
<evidence type="ECO:0000256" key="1">
    <source>
        <dbReference type="ARBA" id="ARBA00010244"/>
    </source>
</evidence>
<organism evidence="3 4">
    <name type="scientific">Endozoicomonas lisbonensis</name>
    <dbReference type="NCBI Taxonomy" id="3120522"/>
    <lineage>
        <taxon>Bacteria</taxon>
        <taxon>Pseudomonadati</taxon>
        <taxon>Pseudomonadota</taxon>
        <taxon>Gammaproteobacteria</taxon>
        <taxon>Oceanospirillales</taxon>
        <taxon>Endozoicomonadaceae</taxon>
        <taxon>Endozoicomonas</taxon>
    </lineage>
</organism>
<dbReference type="SMART" id="SM00028">
    <property type="entry name" value="TPR"/>
    <property type="match status" value="2"/>
</dbReference>
<accession>A0ABV2SLH0</accession>
<dbReference type="PIRSF" id="PIRSF003165">
    <property type="entry name" value="Chaperone_SicA"/>
    <property type="match status" value="1"/>
</dbReference>
<keyword evidence="2" id="KW-0143">Chaperone</keyword>